<protein>
    <recommendedName>
        <fullName evidence="4">DUF1349 domain-containing protein</fullName>
    </recommendedName>
</protein>
<feature type="signal peptide" evidence="1">
    <location>
        <begin position="1"/>
        <end position="22"/>
    </location>
</feature>
<gene>
    <name evidence="2" type="ORF">ELH03_36100</name>
</gene>
<evidence type="ECO:0000313" key="2">
    <source>
        <dbReference type="EMBL" id="TBE57811.1"/>
    </source>
</evidence>
<evidence type="ECO:0000256" key="1">
    <source>
        <dbReference type="SAM" id="SignalP"/>
    </source>
</evidence>
<dbReference type="Proteomes" id="UP000291302">
    <property type="component" value="Unassembled WGS sequence"/>
</dbReference>
<evidence type="ECO:0000313" key="3">
    <source>
        <dbReference type="Proteomes" id="UP000291302"/>
    </source>
</evidence>
<accession>A0ABY1XHG6</accession>
<organism evidence="2 3">
    <name type="scientific">Rhizobium beringeri</name>
    <dbReference type="NCBI Taxonomy" id="3019934"/>
    <lineage>
        <taxon>Bacteria</taxon>
        <taxon>Pseudomonadati</taxon>
        <taxon>Pseudomonadota</taxon>
        <taxon>Alphaproteobacteria</taxon>
        <taxon>Hyphomicrobiales</taxon>
        <taxon>Rhizobiaceae</taxon>
        <taxon>Rhizobium/Agrobacterium group</taxon>
        <taxon>Rhizobium</taxon>
    </lineage>
</organism>
<keyword evidence="3" id="KW-1185">Reference proteome</keyword>
<feature type="chain" id="PRO_5045699510" description="DUF1349 domain-containing protein" evidence="1">
    <location>
        <begin position="23"/>
        <end position="194"/>
    </location>
</feature>
<reference evidence="2 3" key="1">
    <citation type="submission" date="2019-02" db="EMBL/GenBank/DDBJ databases">
        <title>The genomic architecture of introgression among sibling species of bacteria.</title>
        <authorList>
            <person name="Cavassim M.I.A."/>
            <person name="Moeskjaer S."/>
            <person name="Moslemi C."/>
            <person name="Fields B."/>
            <person name="Bachmann A."/>
            <person name="Vilhjalmsson B."/>
            <person name="Schierup M.H."/>
            <person name="Young J.P.W."/>
            <person name="Andersen S.U."/>
        </authorList>
    </citation>
    <scope>NUCLEOTIDE SEQUENCE [LARGE SCALE GENOMIC DNA]</scope>
    <source>
        <strain evidence="2 3">SM51</strain>
    </source>
</reference>
<name>A0ABY1XHG6_9HYPH</name>
<keyword evidence="1" id="KW-0732">Signal</keyword>
<proteinExistence type="predicted"/>
<dbReference type="RefSeq" id="WP_130767689.1">
    <property type="nucleotide sequence ID" value="NZ_SILG01000007.1"/>
</dbReference>
<sequence length="194" mass="21576">MRLSFFALILPLILSVALPCAAQEHRRSFGLLDRLPGEDPSCDFVNRSYERTFGGKFSARTYGVQPMGDYELIETGIFIGDLAYDRQGLGRWHLRHRGLRKTVDGIGAIFRHCSNASDSLYGAVPVKVFQVDWARNGYNAKSEVLIATATAKFVKITSHFVGKSPSGFPVMMGLVETKGDRIRAPSDAIDLRYE</sequence>
<evidence type="ECO:0008006" key="4">
    <source>
        <dbReference type="Google" id="ProtNLM"/>
    </source>
</evidence>
<comment type="caution">
    <text evidence="2">The sequence shown here is derived from an EMBL/GenBank/DDBJ whole genome shotgun (WGS) entry which is preliminary data.</text>
</comment>
<dbReference type="EMBL" id="SILG01000007">
    <property type="protein sequence ID" value="TBE57811.1"/>
    <property type="molecule type" value="Genomic_DNA"/>
</dbReference>